<comment type="subcellular location">
    <subcellularLocation>
        <location evidence="1">Cell membrane</location>
    </subcellularLocation>
</comment>
<dbReference type="RefSeq" id="WP_154471177.1">
    <property type="nucleotide sequence ID" value="NZ_DBEWUL010000057.1"/>
</dbReference>
<evidence type="ECO:0000256" key="3">
    <source>
        <dbReference type="ARBA" id="ARBA00022692"/>
    </source>
</evidence>
<dbReference type="Proteomes" id="UP000429958">
    <property type="component" value="Unassembled WGS sequence"/>
</dbReference>
<proteinExistence type="predicted"/>
<dbReference type="EMBL" id="VUMD01000003">
    <property type="protein sequence ID" value="MSS35772.1"/>
    <property type="molecule type" value="Genomic_DNA"/>
</dbReference>
<accession>A0A7X2NJ38</accession>
<dbReference type="AlphaFoldDB" id="A0A7X2NJ38"/>
<feature type="signal peptide" evidence="8">
    <location>
        <begin position="1"/>
        <end position="25"/>
    </location>
</feature>
<reference evidence="9 10" key="1">
    <citation type="submission" date="2019-08" db="EMBL/GenBank/DDBJ databases">
        <title>In-depth cultivation of the pig gut microbiome towards novel bacterial diversity and tailored functional studies.</title>
        <authorList>
            <person name="Wylensek D."/>
            <person name="Hitch T.C.A."/>
            <person name="Clavel T."/>
        </authorList>
    </citation>
    <scope>NUCLEOTIDE SEQUENCE [LARGE SCALE GENOMIC DNA]</scope>
    <source>
        <strain evidence="9 10">WCA-389-WT-23D1</strain>
    </source>
</reference>
<evidence type="ECO:0000256" key="5">
    <source>
        <dbReference type="ARBA" id="ARBA00023136"/>
    </source>
</evidence>
<feature type="compositionally biased region" description="Low complexity" evidence="6">
    <location>
        <begin position="209"/>
        <end position="221"/>
    </location>
</feature>
<evidence type="ECO:0000256" key="1">
    <source>
        <dbReference type="ARBA" id="ARBA00004236"/>
    </source>
</evidence>
<dbReference type="GO" id="GO:0005886">
    <property type="term" value="C:plasma membrane"/>
    <property type="evidence" value="ECO:0007669"/>
    <property type="project" value="UniProtKB-SubCell"/>
</dbReference>
<sequence>MRRLMRRLATAALMAVCLVSLSACTAKQEDSAAAAAISTDGTPVTDAMGDSLKLSAVSVLGMSNEQLIVQEKLAKAQGDISSARIYRAQLDARGKLGSLKDIDLENAEVVMLADGSYTVSLPVIFRKGTMLYLLNLNMATQEIQAEFTDMGAGETEGSVGALMASASVYSAIGIGTVFAVLIFISLLIACFKLVHKFESGASKKEEPAKAPVKAAAPEGPGNEALSEDSELAAVITAAIAAYEGTSSNGLVVRSIRRVRGSARR</sequence>
<dbReference type="Pfam" id="PF04277">
    <property type="entry name" value="OAD_gamma"/>
    <property type="match status" value="1"/>
</dbReference>
<keyword evidence="10" id="KW-1185">Reference proteome</keyword>
<gene>
    <name evidence="9" type="ORF">FYJ39_04035</name>
</gene>
<dbReference type="GO" id="GO:0036376">
    <property type="term" value="P:sodium ion export across plasma membrane"/>
    <property type="evidence" value="ECO:0007669"/>
    <property type="project" value="InterPro"/>
</dbReference>
<keyword evidence="3 7" id="KW-0812">Transmembrane</keyword>
<evidence type="ECO:0000313" key="9">
    <source>
        <dbReference type="EMBL" id="MSS35772.1"/>
    </source>
</evidence>
<keyword evidence="2" id="KW-1003">Cell membrane</keyword>
<dbReference type="InterPro" id="IPR005899">
    <property type="entry name" value="Na_pump_deCOase"/>
</dbReference>
<feature type="transmembrane region" description="Helical" evidence="7">
    <location>
        <begin position="168"/>
        <end position="194"/>
    </location>
</feature>
<evidence type="ECO:0000256" key="7">
    <source>
        <dbReference type="SAM" id="Phobius"/>
    </source>
</evidence>
<evidence type="ECO:0000313" key="10">
    <source>
        <dbReference type="Proteomes" id="UP000429958"/>
    </source>
</evidence>
<dbReference type="GO" id="GO:0015081">
    <property type="term" value="F:sodium ion transmembrane transporter activity"/>
    <property type="evidence" value="ECO:0007669"/>
    <property type="project" value="InterPro"/>
</dbReference>
<dbReference type="PROSITE" id="PS51257">
    <property type="entry name" value="PROKAR_LIPOPROTEIN"/>
    <property type="match status" value="1"/>
</dbReference>
<name>A0A7X2NJ38_9CLOT</name>
<protein>
    <submittedName>
        <fullName evidence="9">Sodium pump decarboxylase, gamma subunit</fullName>
    </submittedName>
</protein>
<evidence type="ECO:0000256" key="6">
    <source>
        <dbReference type="SAM" id="MobiDB-lite"/>
    </source>
</evidence>
<organism evidence="9 10">
    <name type="scientific">Clostridium porci</name>
    <dbReference type="NCBI Taxonomy" id="2605778"/>
    <lineage>
        <taxon>Bacteria</taxon>
        <taxon>Bacillati</taxon>
        <taxon>Bacillota</taxon>
        <taxon>Clostridia</taxon>
        <taxon>Eubacteriales</taxon>
        <taxon>Clostridiaceae</taxon>
        <taxon>Clostridium</taxon>
    </lineage>
</organism>
<keyword evidence="8" id="KW-0732">Signal</keyword>
<evidence type="ECO:0000256" key="4">
    <source>
        <dbReference type="ARBA" id="ARBA00022989"/>
    </source>
</evidence>
<comment type="caution">
    <text evidence="9">The sequence shown here is derived from an EMBL/GenBank/DDBJ whole genome shotgun (WGS) entry which is preliminary data.</text>
</comment>
<keyword evidence="4 7" id="KW-1133">Transmembrane helix</keyword>
<dbReference type="NCBIfam" id="TIGR01195">
    <property type="entry name" value="oadG_fam"/>
    <property type="match status" value="1"/>
</dbReference>
<keyword evidence="5 7" id="KW-0472">Membrane</keyword>
<feature type="region of interest" description="Disordered" evidence="6">
    <location>
        <begin position="207"/>
        <end position="227"/>
    </location>
</feature>
<evidence type="ECO:0000256" key="2">
    <source>
        <dbReference type="ARBA" id="ARBA00022475"/>
    </source>
</evidence>
<feature type="chain" id="PRO_5038931229" evidence="8">
    <location>
        <begin position="26"/>
        <end position="264"/>
    </location>
</feature>
<evidence type="ECO:0000256" key="8">
    <source>
        <dbReference type="SAM" id="SignalP"/>
    </source>
</evidence>